<dbReference type="Pfam" id="PF00899">
    <property type="entry name" value="ThiF"/>
    <property type="match status" value="1"/>
</dbReference>
<dbReference type="EMBL" id="LR796696">
    <property type="protein sequence ID" value="CAB4160105.1"/>
    <property type="molecule type" value="Genomic_DNA"/>
</dbReference>
<keyword evidence="1" id="KW-0812">Transmembrane</keyword>
<keyword evidence="1" id="KW-0472">Membrane</keyword>
<name>A0A6J5NSK3_9CAUD</name>
<dbReference type="PANTHER" id="PTHR43267">
    <property type="entry name" value="TRNA THREONYLCARBAMOYLADENOSINE DEHYDRATASE"/>
    <property type="match status" value="1"/>
</dbReference>
<evidence type="ECO:0000256" key="1">
    <source>
        <dbReference type="SAM" id="Phobius"/>
    </source>
</evidence>
<sequence length="229" mass="25914">MTVSFLRHSAFFGPEDANQYVLNIIGVGATGSWIAMLAARMGWHKFRVWDLDIVESHNLPNQIYTHDDIGKKKVIALKEQLLRFNPEIEIETHDYFFESEKHTDLLDGPVIITVDSLSARKDIGNSIKGNFLVGHAFETRMGFSHAEINYLDCCNEIKVEKWQSLLKNDSEITESACNERIITTLTCQVAATVVHLLCALVSKTRNNNEVLIKEKIIFTNTPNLSVFGM</sequence>
<proteinExistence type="predicted"/>
<dbReference type="GO" id="GO:0008641">
    <property type="term" value="F:ubiquitin-like modifier activating enzyme activity"/>
    <property type="evidence" value="ECO:0007669"/>
    <property type="project" value="InterPro"/>
</dbReference>
<organism evidence="3">
    <name type="scientific">uncultured Caudovirales phage</name>
    <dbReference type="NCBI Taxonomy" id="2100421"/>
    <lineage>
        <taxon>Viruses</taxon>
        <taxon>Duplodnaviria</taxon>
        <taxon>Heunggongvirae</taxon>
        <taxon>Uroviricota</taxon>
        <taxon>Caudoviricetes</taxon>
        <taxon>Peduoviridae</taxon>
        <taxon>Maltschvirus</taxon>
        <taxon>Maltschvirus maltsch</taxon>
    </lineage>
</organism>
<dbReference type="SUPFAM" id="SSF69572">
    <property type="entry name" value="Activating enzymes of the ubiquitin-like proteins"/>
    <property type="match status" value="1"/>
</dbReference>
<evidence type="ECO:0000259" key="2">
    <source>
        <dbReference type="Pfam" id="PF00899"/>
    </source>
</evidence>
<keyword evidence="1" id="KW-1133">Transmembrane helix</keyword>
<dbReference type="PANTHER" id="PTHR43267:SF2">
    <property type="entry name" value="TRNA THREONYLCARBAMOYLADENOSINE DEHYDRATASE 1-RELATED"/>
    <property type="match status" value="1"/>
</dbReference>
<reference evidence="3" key="1">
    <citation type="submission" date="2020-04" db="EMBL/GenBank/DDBJ databases">
        <authorList>
            <person name="Chiriac C."/>
            <person name="Salcher M."/>
            <person name="Ghai R."/>
            <person name="Kavagutti S V."/>
        </authorList>
    </citation>
    <scope>NUCLEOTIDE SEQUENCE</scope>
</reference>
<accession>A0A6J5NSK3</accession>
<dbReference type="GO" id="GO:0061503">
    <property type="term" value="F:tRNA threonylcarbamoyladenosine dehydratase"/>
    <property type="evidence" value="ECO:0007669"/>
    <property type="project" value="TreeGrafter"/>
</dbReference>
<evidence type="ECO:0000313" key="3">
    <source>
        <dbReference type="EMBL" id="CAB4160105.1"/>
    </source>
</evidence>
<protein>
    <submittedName>
        <fullName evidence="3">E1_enzyme_family domain containing protein</fullName>
    </submittedName>
</protein>
<dbReference type="CDD" id="cd01483">
    <property type="entry name" value="E1_enzyme_family"/>
    <property type="match status" value="1"/>
</dbReference>
<feature type="transmembrane region" description="Helical" evidence="1">
    <location>
        <begin position="20"/>
        <end position="39"/>
    </location>
</feature>
<dbReference type="GO" id="GO:0061504">
    <property type="term" value="P:cyclic threonylcarbamoyladenosine biosynthetic process"/>
    <property type="evidence" value="ECO:0007669"/>
    <property type="project" value="TreeGrafter"/>
</dbReference>
<dbReference type="Gene3D" id="3.40.50.720">
    <property type="entry name" value="NAD(P)-binding Rossmann-like Domain"/>
    <property type="match status" value="1"/>
</dbReference>
<dbReference type="InterPro" id="IPR000594">
    <property type="entry name" value="ThiF_NAD_FAD-bd"/>
</dbReference>
<dbReference type="InterPro" id="IPR045886">
    <property type="entry name" value="ThiF/MoeB/HesA"/>
</dbReference>
<dbReference type="InterPro" id="IPR035985">
    <property type="entry name" value="Ubiquitin-activating_enz"/>
</dbReference>
<gene>
    <name evidence="3" type="ORF">UFOVP724_75</name>
</gene>
<feature type="domain" description="THIF-type NAD/FAD binding fold" evidence="2">
    <location>
        <begin position="22"/>
        <end position="125"/>
    </location>
</feature>